<reference evidence="2" key="1">
    <citation type="journal article" date="2023" name="Front. Microbiol.">
        <title>Phylogeography and host specificity of Pasteurellaceae pathogenic to sea-farmed fish in the north-east Atlantic.</title>
        <authorList>
            <person name="Gulla S."/>
            <person name="Colquhoun D.J."/>
            <person name="Olsen A.B."/>
            <person name="Spilsberg B."/>
            <person name="Lagesen K."/>
            <person name="Aakesson C.P."/>
            <person name="Strom S."/>
            <person name="Manji F."/>
            <person name="Birkbeck T.H."/>
            <person name="Nilsen H.K."/>
        </authorList>
    </citation>
    <scope>NUCLEOTIDE SEQUENCE</scope>
    <source>
        <strain evidence="2">VIB1234</strain>
    </source>
</reference>
<dbReference type="EMBL" id="JASAYJ010000008">
    <property type="protein sequence ID" value="MDP8187102.1"/>
    <property type="molecule type" value="Genomic_DNA"/>
</dbReference>
<name>A0AAW8CRU0_9PAST</name>
<protein>
    <submittedName>
        <fullName evidence="2">ORF6N domain-containing protein</fullName>
    </submittedName>
</protein>
<dbReference type="InterPro" id="IPR018873">
    <property type="entry name" value="KilA-N_DNA-bd_domain"/>
</dbReference>
<dbReference type="Pfam" id="PF10543">
    <property type="entry name" value="ORF6N"/>
    <property type="match status" value="1"/>
</dbReference>
<feature type="domain" description="KilA-N DNA-binding" evidence="1">
    <location>
        <begin position="14"/>
        <end position="49"/>
    </location>
</feature>
<proteinExistence type="predicted"/>
<sequence>MNKLTTMELFDIKSKIYTIRDKHVMLDRDLALLYGVETKRINEAVRNNPRLFTEQGVYMLATILKSKVASEITVSIIKRRT</sequence>
<evidence type="ECO:0000313" key="2">
    <source>
        <dbReference type="EMBL" id="MDP8187102.1"/>
    </source>
</evidence>
<comment type="caution">
    <text evidence="2">The sequence shown here is derived from an EMBL/GenBank/DDBJ whole genome shotgun (WGS) entry which is preliminary data.</text>
</comment>
<evidence type="ECO:0000259" key="1">
    <source>
        <dbReference type="Pfam" id="PF10543"/>
    </source>
</evidence>
<accession>A0AAW8CRU0</accession>
<evidence type="ECO:0000313" key="3">
    <source>
        <dbReference type="Proteomes" id="UP001230466"/>
    </source>
</evidence>
<dbReference type="Proteomes" id="UP001230466">
    <property type="component" value="Unassembled WGS sequence"/>
</dbReference>
<dbReference type="RefSeq" id="WP_229577185.1">
    <property type="nucleotide sequence ID" value="NZ_JAGRQI010000007.1"/>
</dbReference>
<dbReference type="AlphaFoldDB" id="A0AAW8CRU0"/>
<organism evidence="2 3">
    <name type="scientific">Pasteurella atlantica</name>
    <dbReference type="NCBI Taxonomy" id="2827233"/>
    <lineage>
        <taxon>Bacteria</taxon>
        <taxon>Pseudomonadati</taxon>
        <taxon>Pseudomonadota</taxon>
        <taxon>Gammaproteobacteria</taxon>
        <taxon>Pasteurellales</taxon>
        <taxon>Pasteurellaceae</taxon>
        <taxon>Pasteurella</taxon>
    </lineage>
</organism>
<gene>
    <name evidence="2" type="ORF">QJU78_04855</name>
</gene>